<evidence type="ECO:0000313" key="2">
    <source>
        <dbReference type="Proteomes" id="UP000032360"/>
    </source>
</evidence>
<comment type="caution">
    <text evidence="1">The sequence shown here is derived from an EMBL/GenBank/DDBJ whole genome shotgun (WGS) entry which is preliminary data.</text>
</comment>
<dbReference type="EMBL" id="JXYS01000030">
    <property type="protein sequence ID" value="KJF17743.1"/>
    <property type="molecule type" value="Genomic_DNA"/>
</dbReference>
<sequence>MPFWHLLGAQTSAQDAAATSNITNAFLAAQVFYTDYGSYKSISGPVLDSLQPALLFVTDGSVLSSVPNGVEVLHDTPKKAVCRFELLGFKHLFWGKRQSLIRLKTFT</sequence>
<reference evidence="1 2" key="1">
    <citation type="submission" date="2015-01" db="EMBL/GenBank/DDBJ databases">
        <title>Draft genome of the acidophilic iron oxidizer Acidithrix ferrooxidans strain Py-F3.</title>
        <authorList>
            <person name="Poehlein A."/>
            <person name="Eisen S."/>
            <person name="Schloemann M."/>
            <person name="Johnson B.D."/>
            <person name="Daniel R."/>
            <person name="Muehling M."/>
        </authorList>
    </citation>
    <scope>NUCLEOTIDE SEQUENCE [LARGE SCALE GENOMIC DNA]</scope>
    <source>
        <strain evidence="1 2">Py-F3</strain>
    </source>
</reference>
<keyword evidence="2" id="KW-1185">Reference proteome</keyword>
<name>A0A0D8HII2_9ACTN</name>
<proteinExistence type="predicted"/>
<gene>
    <name evidence="1" type="ORF">AXFE_13590</name>
</gene>
<dbReference type="AlphaFoldDB" id="A0A0D8HII2"/>
<accession>A0A0D8HII2</accession>
<dbReference type="Proteomes" id="UP000032360">
    <property type="component" value="Unassembled WGS sequence"/>
</dbReference>
<protein>
    <submittedName>
        <fullName evidence="1">Uncharacterized protein</fullName>
    </submittedName>
</protein>
<organism evidence="1 2">
    <name type="scientific">Acidithrix ferrooxidans</name>
    <dbReference type="NCBI Taxonomy" id="1280514"/>
    <lineage>
        <taxon>Bacteria</taxon>
        <taxon>Bacillati</taxon>
        <taxon>Actinomycetota</taxon>
        <taxon>Acidimicrobiia</taxon>
        <taxon>Acidimicrobiales</taxon>
        <taxon>Acidimicrobiaceae</taxon>
        <taxon>Acidithrix</taxon>
    </lineage>
</organism>
<evidence type="ECO:0000313" key="1">
    <source>
        <dbReference type="EMBL" id="KJF17743.1"/>
    </source>
</evidence>